<dbReference type="NCBIfam" id="TIGR00229">
    <property type="entry name" value="sensory_box"/>
    <property type="match status" value="1"/>
</dbReference>
<protein>
    <recommendedName>
        <fullName evidence="2">histidine kinase</fullName>
        <ecNumber evidence="2">2.7.13.3</ecNumber>
    </recommendedName>
</protein>
<dbReference type="SUPFAM" id="SSF55874">
    <property type="entry name" value="ATPase domain of HSP90 chaperone/DNA topoisomerase II/histidine kinase"/>
    <property type="match status" value="1"/>
</dbReference>
<keyword evidence="4" id="KW-0808">Transferase</keyword>
<dbReference type="EC" id="2.7.13.3" evidence="2"/>
<dbReference type="CDD" id="cd00082">
    <property type="entry name" value="HisKA"/>
    <property type="match status" value="1"/>
</dbReference>
<keyword evidence="12" id="KW-1185">Reference proteome</keyword>
<dbReference type="RefSeq" id="WP_147187567.1">
    <property type="nucleotide sequence ID" value="NZ_CP042435.1"/>
</dbReference>
<evidence type="ECO:0000256" key="4">
    <source>
        <dbReference type="ARBA" id="ARBA00022679"/>
    </source>
</evidence>
<dbReference type="Pfam" id="PF13426">
    <property type="entry name" value="PAS_9"/>
    <property type="match status" value="1"/>
</dbReference>
<dbReference type="InterPro" id="IPR000014">
    <property type="entry name" value="PAS"/>
</dbReference>
<evidence type="ECO:0000256" key="5">
    <source>
        <dbReference type="ARBA" id="ARBA00022777"/>
    </source>
</evidence>
<dbReference type="InterPro" id="IPR036890">
    <property type="entry name" value="HATPase_C_sf"/>
</dbReference>
<dbReference type="InterPro" id="IPR003661">
    <property type="entry name" value="HisK_dim/P_dom"/>
</dbReference>
<dbReference type="Gene3D" id="3.30.565.10">
    <property type="entry name" value="Histidine kinase-like ATPase, C-terminal domain"/>
    <property type="match status" value="1"/>
</dbReference>
<evidence type="ECO:0000313" key="10">
    <source>
        <dbReference type="EMBL" id="QEC65767.1"/>
    </source>
</evidence>
<keyword evidence="7" id="KW-0175">Coiled coil</keyword>
<dbReference type="CDD" id="cd00130">
    <property type="entry name" value="PAS"/>
    <property type="match status" value="1"/>
</dbReference>
<keyword evidence="5" id="KW-0418">Kinase</keyword>
<dbReference type="SUPFAM" id="SSF47384">
    <property type="entry name" value="Homodimeric domain of signal transducing histidine kinase"/>
    <property type="match status" value="1"/>
</dbReference>
<dbReference type="PRINTS" id="PR00344">
    <property type="entry name" value="BCTRLSENSOR"/>
</dbReference>
<dbReference type="Proteomes" id="UP000321533">
    <property type="component" value="Chromosome"/>
</dbReference>
<dbReference type="CDD" id="cd00075">
    <property type="entry name" value="HATPase"/>
    <property type="match status" value="1"/>
</dbReference>
<gene>
    <name evidence="10" type="ORF">FRZ67_00025</name>
    <name evidence="11" type="ORF">FRZ67_23245</name>
</gene>
<comment type="catalytic activity">
    <reaction evidence="1">
        <text>ATP + protein L-histidine = ADP + protein N-phospho-L-histidine.</text>
        <dbReference type="EC" id="2.7.13.3"/>
    </reaction>
</comment>
<feature type="coiled-coil region" evidence="7">
    <location>
        <begin position="141"/>
        <end position="200"/>
    </location>
</feature>
<keyword evidence="3" id="KW-0597">Phosphoprotein</keyword>
<evidence type="ECO:0000256" key="6">
    <source>
        <dbReference type="ARBA" id="ARBA00023012"/>
    </source>
</evidence>
<dbReference type="InterPro" id="IPR004358">
    <property type="entry name" value="Sig_transdc_His_kin-like_C"/>
</dbReference>
<evidence type="ECO:0000256" key="7">
    <source>
        <dbReference type="SAM" id="Coils"/>
    </source>
</evidence>
<dbReference type="OrthoDB" id="9808408at2"/>
<evidence type="ECO:0000256" key="1">
    <source>
        <dbReference type="ARBA" id="ARBA00000085"/>
    </source>
</evidence>
<dbReference type="EMBL" id="CP042435">
    <property type="protein sequence ID" value="QEC65767.1"/>
    <property type="molecule type" value="Genomic_DNA"/>
</dbReference>
<organism evidence="10 12">
    <name type="scientific">Panacibacter ginsenosidivorans</name>
    <dbReference type="NCBI Taxonomy" id="1813871"/>
    <lineage>
        <taxon>Bacteria</taxon>
        <taxon>Pseudomonadati</taxon>
        <taxon>Bacteroidota</taxon>
        <taxon>Chitinophagia</taxon>
        <taxon>Chitinophagales</taxon>
        <taxon>Chitinophagaceae</taxon>
        <taxon>Panacibacter</taxon>
    </lineage>
</organism>
<dbReference type="SMART" id="SM00091">
    <property type="entry name" value="PAS"/>
    <property type="match status" value="1"/>
</dbReference>
<dbReference type="InterPro" id="IPR035965">
    <property type="entry name" value="PAS-like_dom_sf"/>
</dbReference>
<dbReference type="InterPro" id="IPR005467">
    <property type="entry name" value="His_kinase_dom"/>
</dbReference>
<dbReference type="InterPro" id="IPR036097">
    <property type="entry name" value="HisK_dim/P_sf"/>
</dbReference>
<dbReference type="FunFam" id="3.30.565.10:FF:000006">
    <property type="entry name" value="Sensor histidine kinase WalK"/>
    <property type="match status" value="1"/>
</dbReference>
<dbReference type="Pfam" id="PF02518">
    <property type="entry name" value="HATPase_c"/>
    <property type="match status" value="1"/>
</dbReference>
<evidence type="ECO:0000256" key="3">
    <source>
        <dbReference type="ARBA" id="ARBA00022553"/>
    </source>
</evidence>
<dbReference type="SMART" id="SM00388">
    <property type="entry name" value="HisKA"/>
    <property type="match status" value="1"/>
</dbReference>
<sequence>MKDNNDKQIVSISVDGSQQLEALFNFASIGIVVTNHNGEILNFNKFAENQFGYTKEEIVGKRVEVLLPQAIHSRHVNYRHQYYEHPEPRVMGHGRDLYATNKNGGTFPVEVSLSHYKIGNETFVIAFVIDITVRKKQESLVLDQKKELERVTTEIREMNSELEQKIDDRTKMLREALVELEKSKEELSEAYENEKELSELKSRFVTMASHEFRTPLSTILSSAYLLEKYTEQLPDEKINKHILRIKAAVGGMKSILEDFLSLGKLEEGRVKVQMEKTEAVTVIEIIRNVIQEMDGMLKTGQHIQLNDSIYNDVLVDKQLLKNILINLVSNAIKFTQEHSSINISCDLSDVDLIIAIRDNGIGISQEDQEHLFERFFRAKNAANIQGTGLGLHIVAKYLELMNGRIEIKSKLEEGSVFTIYIPQN</sequence>
<dbReference type="PANTHER" id="PTHR43711:SF26">
    <property type="entry name" value="SENSOR HISTIDINE KINASE RCSC"/>
    <property type="match status" value="1"/>
</dbReference>
<dbReference type="KEGG" id="pgin:FRZ67_00025"/>
<proteinExistence type="predicted"/>
<feature type="domain" description="Histidine kinase" evidence="8">
    <location>
        <begin position="207"/>
        <end position="424"/>
    </location>
</feature>
<evidence type="ECO:0000256" key="2">
    <source>
        <dbReference type="ARBA" id="ARBA00012438"/>
    </source>
</evidence>
<keyword evidence="6" id="KW-0902">Two-component regulatory system</keyword>
<evidence type="ECO:0000259" key="8">
    <source>
        <dbReference type="PROSITE" id="PS50109"/>
    </source>
</evidence>
<evidence type="ECO:0000313" key="11">
    <source>
        <dbReference type="EMBL" id="QEC70076.1"/>
    </source>
</evidence>
<dbReference type="SMART" id="SM00387">
    <property type="entry name" value="HATPase_c"/>
    <property type="match status" value="1"/>
</dbReference>
<feature type="domain" description="PAS" evidence="9">
    <location>
        <begin position="16"/>
        <end position="69"/>
    </location>
</feature>
<dbReference type="PROSITE" id="PS50109">
    <property type="entry name" value="HIS_KIN"/>
    <property type="match status" value="1"/>
</dbReference>
<dbReference type="Gene3D" id="1.10.287.130">
    <property type="match status" value="1"/>
</dbReference>
<dbReference type="Gene3D" id="3.30.450.20">
    <property type="entry name" value="PAS domain"/>
    <property type="match status" value="1"/>
</dbReference>
<reference evidence="10" key="2">
    <citation type="submission" date="2019-08" db="EMBL/GenBank/DDBJ databases">
        <authorList>
            <person name="Im W.-T."/>
        </authorList>
    </citation>
    <scope>NUCLEOTIDE SEQUENCE</scope>
    <source>
        <strain evidence="10">Gsoil1550</strain>
    </source>
</reference>
<accession>A0A5B8V2M8</accession>
<name>A0A5B8V2M8_9BACT</name>
<dbReference type="EMBL" id="CP042435">
    <property type="protein sequence ID" value="QEC70076.1"/>
    <property type="molecule type" value="Genomic_DNA"/>
</dbReference>
<dbReference type="SUPFAM" id="SSF55785">
    <property type="entry name" value="PYP-like sensor domain (PAS domain)"/>
    <property type="match status" value="1"/>
</dbReference>
<dbReference type="Pfam" id="PF00512">
    <property type="entry name" value="HisKA"/>
    <property type="match status" value="1"/>
</dbReference>
<evidence type="ECO:0000313" key="12">
    <source>
        <dbReference type="Proteomes" id="UP000321533"/>
    </source>
</evidence>
<dbReference type="InterPro" id="IPR050736">
    <property type="entry name" value="Sensor_HK_Regulatory"/>
</dbReference>
<dbReference type="PANTHER" id="PTHR43711">
    <property type="entry name" value="TWO-COMPONENT HISTIDINE KINASE"/>
    <property type="match status" value="1"/>
</dbReference>
<dbReference type="PROSITE" id="PS50112">
    <property type="entry name" value="PAS"/>
    <property type="match status" value="1"/>
</dbReference>
<dbReference type="KEGG" id="pgin:FRZ67_23245"/>
<dbReference type="GO" id="GO:0000155">
    <property type="term" value="F:phosphorelay sensor kinase activity"/>
    <property type="evidence" value="ECO:0007669"/>
    <property type="project" value="InterPro"/>
</dbReference>
<dbReference type="InterPro" id="IPR003594">
    <property type="entry name" value="HATPase_dom"/>
</dbReference>
<evidence type="ECO:0000259" key="9">
    <source>
        <dbReference type="PROSITE" id="PS50112"/>
    </source>
</evidence>
<dbReference type="AlphaFoldDB" id="A0A5B8V2M8"/>
<reference evidence="10 12" key="1">
    <citation type="journal article" date="2016" name="Int. J. Syst. Evol. Microbiol.">
        <title>Panacibacter ginsenosidivorans gen. nov., sp. nov., with ginsenoside converting activity isolated from soil of a ginseng field.</title>
        <authorList>
            <person name="Siddiqi M.Z."/>
            <person name="Muhammad Shafi S."/>
            <person name="Choi K.D."/>
            <person name="Im W.T."/>
        </authorList>
    </citation>
    <scope>NUCLEOTIDE SEQUENCE [LARGE SCALE GENOMIC DNA]</scope>
    <source>
        <strain evidence="10 12">Gsoil1550</strain>
    </source>
</reference>